<reference evidence="16 17" key="1">
    <citation type="submission" date="2014-11" db="EMBL/GenBank/DDBJ databases">
        <title>Genomics and ecophysiology of heterotrophic nitrogen fixing bacteria isolated from estuarine surface water.</title>
        <authorList>
            <person name="Bentzon-Tilia M."/>
            <person name="Severin I."/>
            <person name="Hansen L.H."/>
            <person name="Riemann L."/>
        </authorList>
    </citation>
    <scope>NUCLEOTIDE SEQUENCE [LARGE SCALE GENOMIC DNA]</scope>
    <source>
        <strain evidence="16 17">BAL361</strain>
    </source>
</reference>
<feature type="domain" description="Pterin-binding" evidence="15">
    <location>
        <begin position="22"/>
        <end position="274"/>
    </location>
</feature>
<evidence type="ECO:0000256" key="14">
    <source>
        <dbReference type="RuleBase" id="RU361205"/>
    </source>
</evidence>
<keyword evidence="11 14" id="KW-0289">Folate biosynthesis</keyword>
<evidence type="ECO:0000256" key="3">
    <source>
        <dbReference type="ARBA" id="ARBA00004763"/>
    </source>
</evidence>
<evidence type="ECO:0000313" key="17">
    <source>
        <dbReference type="Proteomes" id="UP000032439"/>
    </source>
</evidence>
<dbReference type="GO" id="GO:0005829">
    <property type="term" value="C:cytosol"/>
    <property type="evidence" value="ECO:0007669"/>
    <property type="project" value="TreeGrafter"/>
</dbReference>
<dbReference type="RefSeq" id="WP_044314317.1">
    <property type="nucleotide sequence ID" value="NZ_JBITTV010000016.1"/>
</dbReference>
<dbReference type="InterPro" id="IPR006390">
    <property type="entry name" value="DHP_synth_dom"/>
</dbReference>
<dbReference type="GO" id="GO:0004156">
    <property type="term" value="F:dihydropteroate synthase activity"/>
    <property type="evidence" value="ECO:0007669"/>
    <property type="project" value="UniProtKB-EC"/>
</dbReference>
<dbReference type="Gene3D" id="3.20.20.20">
    <property type="entry name" value="Dihydropteroate synthase-like"/>
    <property type="match status" value="1"/>
</dbReference>
<proteinExistence type="inferred from homology"/>
<comment type="pathway">
    <text evidence="3 14">Cofactor biosynthesis; tetrahydrofolate biosynthesis; 7,8-dihydrofolate from 2-amino-4-hydroxy-6-hydroxymethyl-7,8-dihydropteridine diphosphate and 4-aminobenzoate: step 1/2.</text>
</comment>
<comment type="similarity">
    <text evidence="4 14">Belongs to the DHPS family.</text>
</comment>
<comment type="cofactor">
    <cofactor evidence="2 14">
        <name>Mg(2+)</name>
        <dbReference type="ChEBI" id="CHEBI:18420"/>
    </cofactor>
</comment>
<comment type="caution">
    <text evidence="16">The sequence shown here is derived from an EMBL/GenBank/DDBJ whole genome shotgun (WGS) entry which is preliminary data.</text>
</comment>
<comment type="subunit">
    <text evidence="5">Homodimer.</text>
</comment>
<dbReference type="GO" id="GO:0046872">
    <property type="term" value="F:metal ion binding"/>
    <property type="evidence" value="ECO:0007669"/>
    <property type="project" value="UniProtKB-KW"/>
</dbReference>
<organism evidence="16 17">
    <name type="scientific">Stutzerimonas stutzeri</name>
    <name type="common">Pseudomonas stutzeri</name>
    <dbReference type="NCBI Taxonomy" id="316"/>
    <lineage>
        <taxon>Bacteria</taxon>
        <taxon>Pseudomonadati</taxon>
        <taxon>Pseudomonadota</taxon>
        <taxon>Gammaproteobacteria</taxon>
        <taxon>Pseudomonadales</taxon>
        <taxon>Pseudomonadaceae</taxon>
        <taxon>Stutzerimonas</taxon>
    </lineage>
</organism>
<gene>
    <name evidence="16" type="primary">folP</name>
    <name evidence="16" type="ORF">LO50_05165</name>
</gene>
<dbReference type="InterPro" id="IPR011005">
    <property type="entry name" value="Dihydropteroate_synth-like_sf"/>
</dbReference>
<dbReference type="GO" id="GO:0046656">
    <property type="term" value="P:folic acid biosynthetic process"/>
    <property type="evidence" value="ECO:0007669"/>
    <property type="project" value="UniProtKB-KW"/>
</dbReference>
<evidence type="ECO:0000256" key="11">
    <source>
        <dbReference type="ARBA" id="ARBA00022909"/>
    </source>
</evidence>
<dbReference type="EC" id="2.5.1.15" evidence="6 14"/>
<dbReference type="InterPro" id="IPR000489">
    <property type="entry name" value="Pterin-binding_dom"/>
</dbReference>
<dbReference type="PROSITE" id="PS00793">
    <property type="entry name" value="DHPS_2"/>
    <property type="match status" value="1"/>
</dbReference>
<dbReference type="SUPFAM" id="SSF51717">
    <property type="entry name" value="Dihydropteroate synthetase-like"/>
    <property type="match status" value="1"/>
</dbReference>
<dbReference type="PROSITE" id="PS50972">
    <property type="entry name" value="PTERIN_BINDING"/>
    <property type="match status" value="1"/>
</dbReference>
<dbReference type="PATRIC" id="fig|316.110.peg.3281"/>
<sequence>MTESLSPARLVCASRVLDLSRPHVMGILNVTPDSFSDGGRFAEREAALRHAEAMAVAGATLIDVGGESTRPGARAVSPTEELERVAPIVEIIARELDVVVSVDTSTPAVIRECARLGAGLINDVRSLQRDGALDAAADAGLPVCLMHMRGEPGDMQRDPRYDDIVEEVCSFLEQRMGACAAAGIPLDRIVLDPGFGFAKTLNHNLVLFRRMEVLHRLGRPLLVGVSRKSMIGAVLGRPVDERLYGSLALAALAVGKGAQIVRVHDVAETVDVVRMIAAVQAAQ</sequence>
<evidence type="ECO:0000256" key="13">
    <source>
        <dbReference type="ARBA" id="ARBA00053449"/>
    </source>
</evidence>
<evidence type="ECO:0000256" key="2">
    <source>
        <dbReference type="ARBA" id="ARBA00001946"/>
    </source>
</evidence>
<dbReference type="PANTHER" id="PTHR20941">
    <property type="entry name" value="FOLATE SYNTHESIS PROTEINS"/>
    <property type="match status" value="1"/>
</dbReference>
<dbReference type="CDD" id="cd00739">
    <property type="entry name" value="DHPS"/>
    <property type="match status" value="1"/>
</dbReference>
<dbReference type="GO" id="GO:0046654">
    <property type="term" value="P:tetrahydrofolate biosynthetic process"/>
    <property type="evidence" value="ECO:0007669"/>
    <property type="project" value="UniProtKB-UniPathway"/>
</dbReference>
<dbReference type="FunFam" id="3.20.20.20:FF:000004">
    <property type="entry name" value="Dihydropteroate synthase"/>
    <property type="match status" value="1"/>
</dbReference>
<dbReference type="Proteomes" id="UP000032439">
    <property type="component" value="Unassembled WGS sequence"/>
</dbReference>
<evidence type="ECO:0000256" key="8">
    <source>
        <dbReference type="ARBA" id="ARBA00022679"/>
    </source>
</evidence>
<accession>A0A0D7E9K0</accession>
<evidence type="ECO:0000256" key="6">
    <source>
        <dbReference type="ARBA" id="ARBA00012458"/>
    </source>
</evidence>
<evidence type="ECO:0000256" key="4">
    <source>
        <dbReference type="ARBA" id="ARBA00009503"/>
    </source>
</evidence>
<dbReference type="EMBL" id="JXXD01000034">
    <property type="protein sequence ID" value="KIZ37539.1"/>
    <property type="molecule type" value="Genomic_DNA"/>
</dbReference>
<name>A0A0D7E9K0_STUST</name>
<evidence type="ECO:0000256" key="10">
    <source>
        <dbReference type="ARBA" id="ARBA00022842"/>
    </source>
</evidence>
<evidence type="ECO:0000256" key="7">
    <source>
        <dbReference type="ARBA" id="ARBA00016919"/>
    </source>
</evidence>
<dbReference type="InterPro" id="IPR045031">
    <property type="entry name" value="DHP_synth-like"/>
</dbReference>
<comment type="catalytic activity">
    <reaction evidence="1">
        <text>(7,8-dihydropterin-6-yl)methyl diphosphate + 4-aminobenzoate = 7,8-dihydropteroate + diphosphate</text>
        <dbReference type="Rhea" id="RHEA:19949"/>
        <dbReference type="ChEBI" id="CHEBI:17836"/>
        <dbReference type="ChEBI" id="CHEBI:17839"/>
        <dbReference type="ChEBI" id="CHEBI:33019"/>
        <dbReference type="ChEBI" id="CHEBI:72950"/>
        <dbReference type="EC" id="2.5.1.15"/>
    </reaction>
</comment>
<dbReference type="UniPathway" id="UPA00077">
    <property type="reaction ID" value="UER00156"/>
</dbReference>
<comment type="function">
    <text evidence="13 14">Catalyzes the condensation of para-aminobenzoate (pABA) with 6-hydroxymethyl-7,8-dihydropterin diphosphate (DHPt-PP) to form 7,8-dihydropteroate (H2Pte), the immediate precursor of folate derivatives.</text>
</comment>
<evidence type="ECO:0000256" key="12">
    <source>
        <dbReference type="ARBA" id="ARBA00030193"/>
    </source>
</evidence>
<dbReference type="PANTHER" id="PTHR20941:SF1">
    <property type="entry name" value="FOLIC ACID SYNTHESIS PROTEIN FOL1"/>
    <property type="match status" value="1"/>
</dbReference>
<evidence type="ECO:0000256" key="9">
    <source>
        <dbReference type="ARBA" id="ARBA00022723"/>
    </source>
</evidence>
<dbReference type="Pfam" id="PF00809">
    <property type="entry name" value="Pterin_bind"/>
    <property type="match status" value="1"/>
</dbReference>
<evidence type="ECO:0000256" key="5">
    <source>
        <dbReference type="ARBA" id="ARBA00011738"/>
    </source>
</evidence>
<dbReference type="NCBIfam" id="TIGR01496">
    <property type="entry name" value="DHPS"/>
    <property type="match status" value="1"/>
</dbReference>
<evidence type="ECO:0000313" key="16">
    <source>
        <dbReference type="EMBL" id="KIZ37539.1"/>
    </source>
</evidence>
<keyword evidence="10 14" id="KW-0460">Magnesium</keyword>
<keyword evidence="8 14" id="KW-0808">Transferase</keyword>
<keyword evidence="9 14" id="KW-0479">Metal-binding</keyword>
<evidence type="ECO:0000259" key="15">
    <source>
        <dbReference type="PROSITE" id="PS50972"/>
    </source>
</evidence>
<dbReference type="AlphaFoldDB" id="A0A0D7E9K0"/>
<evidence type="ECO:0000256" key="1">
    <source>
        <dbReference type="ARBA" id="ARBA00000012"/>
    </source>
</evidence>
<protein>
    <recommendedName>
        <fullName evidence="7 14">Dihydropteroate synthase</fullName>
        <shortName evidence="14">DHPS</shortName>
        <ecNumber evidence="6 14">2.5.1.15</ecNumber>
    </recommendedName>
    <alternativeName>
        <fullName evidence="12 14">Dihydropteroate pyrophosphorylase</fullName>
    </alternativeName>
</protein>
<dbReference type="PROSITE" id="PS00792">
    <property type="entry name" value="DHPS_1"/>
    <property type="match status" value="1"/>
</dbReference>